<proteinExistence type="predicted"/>
<dbReference type="Gene3D" id="3.40.1410.10">
    <property type="entry name" value="Chorismate lyase-like"/>
    <property type="match status" value="1"/>
</dbReference>
<dbReference type="PANTHER" id="PTHR44846">
    <property type="entry name" value="MANNOSYL-D-GLYCERATE TRANSPORT/METABOLISM SYSTEM REPRESSOR MNGR-RELATED"/>
    <property type="match status" value="1"/>
</dbReference>
<dbReference type="SUPFAM" id="SSF46785">
    <property type="entry name" value="Winged helix' DNA-binding domain"/>
    <property type="match status" value="1"/>
</dbReference>
<dbReference type="InterPro" id="IPR050679">
    <property type="entry name" value="Bact_HTH_transcr_reg"/>
</dbReference>
<dbReference type="Pfam" id="PF00392">
    <property type="entry name" value="GntR"/>
    <property type="match status" value="1"/>
</dbReference>
<keyword evidence="3" id="KW-0804">Transcription</keyword>
<evidence type="ECO:0000256" key="2">
    <source>
        <dbReference type="ARBA" id="ARBA00023125"/>
    </source>
</evidence>
<comment type="caution">
    <text evidence="5">The sequence shown here is derived from an EMBL/GenBank/DDBJ whole genome shotgun (WGS) entry which is preliminary data.</text>
</comment>
<dbReference type="SUPFAM" id="SSF64288">
    <property type="entry name" value="Chorismate lyase-like"/>
    <property type="match status" value="1"/>
</dbReference>
<dbReference type="SMART" id="SM00866">
    <property type="entry name" value="UTRA"/>
    <property type="match status" value="1"/>
</dbReference>
<reference evidence="6" key="1">
    <citation type="journal article" date="2019" name="Int. J. Syst. Evol. Microbiol.">
        <title>The Global Catalogue of Microorganisms (GCM) 10K type strain sequencing project: providing services to taxonomists for standard genome sequencing and annotation.</title>
        <authorList>
            <consortium name="The Broad Institute Genomics Platform"/>
            <consortium name="The Broad Institute Genome Sequencing Center for Infectious Disease"/>
            <person name="Wu L."/>
            <person name="Ma J."/>
        </authorList>
    </citation>
    <scope>NUCLEOTIDE SEQUENCE [LARGE SCALE GENOMIC DNA]</scope>
    <source>
        <strain evidence="6">CCUG 59778</strain>
    </source>
</reference>
<feature type="domain" description="HTH gntR-type" evidence="4">
    <location>
        <begin position="11"/>
        <end position="81"/>
    </location>
</feature>
<dbReference type="PRINTS" id="PR00035">
    <property type="entry name" value="HTHGNTR"/>
</dbReference>
<keyword evidence="2" id="KW-0238">DNA-binding</keyword>
<dbReference type="PROSITE" id="PS50949">
    <property type="entry name" value="HTH_GNTR"/>
    <property type="match status" value="1"/>
</dbReference>
<accession>A0ABW0EVB5</accession>
<name>A0ABW0EVB5_9PSEU</name>
<dbReference type="SMART" id="SM00345">
    <property type="entry name" value="HTH_GNTR"/>
    <property type="match status" value="1"/>
</dbReference>
<dbReference type="InterPro" id="IPR028978">
    <property type="entry name" value="Chorismate_lyase_/UTRA_dom_sf"/>
</dbReference>
<dbReference type="RefSeq" id="WP_378250228.1">
    <property type="nucleotide sequence ID" value="NZ_JBHSKF010000016.1"/>
</dbReference>
<dbReference type="CDD" id="cd07377">
    <property type="entry name" value="WHTH_GntR"/>
    <property type="match status" value="1"/>
</dbReference>
<dbReference type="Gene3D" id="1.10.10.10">
    <property type="entry name" value="Winged helix-like DNA-binding domain superfamily/Winged helix DNA-binding domain"/>
    <property type="match status" value="1"/>
</dbReference>
<sequence length="248" mass="26793">MADILGDNGRKTARTPKHWALKDGLVSLVADAGPGGPLPGERALAERFGVSRTTVRKALTELMAEGRLTRVHGSGTFAGAGKVTQRLQLSSYTEDMRSHGLNPTSALLEATVEIAEPDVAALLAVSEGSAVLRLRRLRSADGEPMAIETSRLPLSRFPGLEERVGDTSLYGVLWEHYGVQLGHAEETIETALATPADAALLGNEVGAVMLRLSRHSFDTDNRPVEWVRSVYRGDRYKFVATLVSPRPQ</sequence>
<evidence type="ECO:0000313" key="5">
    <source>
        <dbReference type="EMBL" id="MFC5290338.1"/>
    </source>
</evidence>
<evidence type="ECO:0000256" key="1">
    <source>
        <dbReference type="ARBA" id="ARBA00023015"/>
    </source>
</evidence>
<dbReference type="InterPro" id="IPR036390">
    <property type="entry name" value="WH_DNA-bd_sf"/>
</dbReference>
<dbReference type="Pfam" id="PF07702">
    <property type="entry name" value="UTRA"/>
    <property type="match status" value="1"/>
</dbReference>
<dbReference type="InterPro" id="IPR011663">
    <property type="entry name" value="UTRA"/>
</dbReference>
<protein>
    <submittedName>
        <fullName evidence="5">GntR family transcriptional regulator</fullName>
    </submittedName>
</protein>
<dbReference type="PANTHER" id="PTHR44846:SF1">
    <property type="entry name" value="MANNOSYL-D-GLYCERATE TRANSPORT_METABOLISM SYSTEM REPRESSOR MNGR-RELATED"/>
    <property type="match status" value="1"/>
</dbReference>
<dbReference type="Proteomes" id="UP001596157">
    <property type="component" value="Unassembled WGS sequence"/>
</dbReference>
<keyword evidence="6" id="KW-1185">Reference proteome</keyword>
<dbReference type="EMBL" id="JBHSKF010000016">
    <property type="protein sequence ID" value="MFC5290338.1"/>
    <property type="molecule type" value="Genomic_DNA"/>
</dbReference>
<organism evidence="5 6">
    <name type="scientific">Actinokineospora guangxiensis</name>
    <dbReference type="NCBI Taxonomy" id="1490288"/>
    <lineage>
        <taxon>Bacteria</taxon>
        <taxon>Bacillati</taxon>
        <taxon>Actinomycetota</taxon>
        <taxon>Actinomycetes</taxon>
        <taxon>Pseudonocardiales</taxon>
        <taxon>Pseudonocardiaceae</taxon>
        <taxon>Actinokineospora</taxon>
    </lineage>
</organism>
<keyword evidence="1" id="KW-0805">Transcription regulation</keyword>
<gene>
    <name evidence="5" type="ORF">ACFPM7_25075</name>
</gene>
<evidence type="ECO:0000256" key="3">
    <source>
        <dbReference type="ARBA" id="ARBA00023163"/>
    </source>
</evidence>
<dbReference type="InterPro" id="IPR036388">
    <property type="entry name" value="WH-like_DNA-bd_sf"/>
</dbReference>
<evidence type="ECO:0000313" key="6">
    <source>
        <dbReference type="Proteomes" id="UP001596157"/>
    </source>
</evidence>
<dbReference type="InterPro" id="IPR000524">
    <property type="entry name" value="Tscrpt_reg_HTH_GntR"/>
</dbReference>
<evidence type="ECO:0000259" key="4">
    <source>
        <dbReference type="PROSITE" id="PS50949"/>
    </source>
</evidence>